<keyword evidence="2" id="KW-1185">Reference proteome</keyword>
<evidence type="ECO:0008006" key="3">
    <source>
        <dbReference type="Google" id="ProtNLM"/>
    </source>
</evidence>
<sequence length="103" mass="12021">MITELVFFDLPPDITREAVLALYRKTAEKWLTNPDLIQKYYFFDPERALGGGVYIWKDREAAERWHGAEYRQMVQTMYGSPPRIQILDALLHVEPASGKLAEY</sequence>
<dbReference type="InterPro" id="IPR011008">
    <property type="entry name" value="Dimeric_a/b-barrel"/>
</dbReference>
<accession>A0A6J5EGB2</accession>
<dbReference type="RefSeq" id="WP_175113101.1">
    <property type="nucleotide sequence ID" value="NZ_CADIKF010000037.1"/>
</dbReference>
<reference evidence="1 2" key="1">
    <citation type="submission" date="2020-04" db="EMBL/GenBank/DDBJ databases">
        <authorList>
            <person name="De Canck E."/>
        </authorList>
    </citation>
    <scope>NUCLEOTIDE SEQUENCE [LARGE SCALE GENOMIC DNA]</scope>
    <source>
        <strain evidence="1 2">LMG 29739</strain>
    </source>
</reference>
<dbReference type="SUPFAM" id="SSF54909">
    <property type="entry name" value="Dimeric alpha+beta barrel"/>
    <property type="match status" value="1"/>
</dbReference>
<evidence type="ECO:0000313" key="1">
    <source>
        <dbReference type="EMBL" id="CAB3764232.1"/>
    </source>
</evidence>
<dbReference type="Gene3D" id="3.30.70.100">
    <property type="match status" value="1"/>
</dbReference>
<evidence type="ECO:0000313" key="2">
    <source>
        <dbReference type="Proteomes" id="UP000494329"/>
    </source>
</evidence>
<protein>
    <recommendedName>
        <fullName evidence="3">Monooxygenase</fullName>
    </recommendedName>
</protein>
<proteinExistence type="predicted"/>
<name>A0A6J5EGB2_9BURK</name>
<dbReference type="EMBL" id="CADIKF010000037">
    <property type="protein sequence ID" value="CAB3764232.1"/>
    <property type="molecule type" value="Genomic_DNA"/>
</dbReference>
<dbReference type="AlphaFoldDB" id="A0A6J5EGB2"/>
<organism evidence="1 2">
    <name type="scientific">Paraburkholderia solisilvae</name>
    <dbReference type="NCBI Taxonomy" id="624376"/>
    <lineage>
        <taxon>Bacteria</taxon>
        <taxon>Pseudomonadati</taxon>
        <taxon>Pseudomonadota</taxon>
        <taxon>Betaproteobacteria</taxon>
        <taxon>Burkholderiales</taxon>
        <taxon>Burkholderiaceae</taxon>
        <taxon>Paraburkholderia</taxon>
    </lineage>
</organism>
<gene>
    <name evidence="1" type="ORF">LMG29739_04284</name>
</gene>
<dbReference type="Proteomes" id="UP000494329">
    <property type="component" value="Unassembled WGS sequence"/>
</dbReference>